<keyword evidence="5" id="KW-1185">Reference proteome</keyword>
<gene>
    <name evidence="4" type="primary">rpiB</name>
    <name evidence="4" type="ORF">NCTC10166_00648</name>
</gene>
<evidence type="ECO:0000313" key="5">
    <source>
        <dbReference type="Proteomes" id="UP000289440"/>
    </source>
</evidence>
<dbReference type="PANTHER" id="PTHR30345:SF0">
    <property type="entry name" value="DNA DAMAGE-REPAIR_TOLERATION PROTEIN DRT102"/>
    <property type="match status" value="1"/>
</dbReference>
<sequence length="146" mass="16398">MGNKKIIFASDHAGFELKQELINYLKSMNIKIVDLGPFDNKTPVSYAFYGKKLAQELLKNEDYVGVGICGTGLGISYALNRFKKIRAARVTEIEDAKLARAHNNANAIALSGRFVSFQKSKEILNAFLETKYEGGRHQKRIEELDL</sequence>
<name>A0A449A618_9BACT</name>
<feature type="active site" description="Proton donor" evidence="2">
    <location>
        <position position="102"/>
    </location>
</feature>
<dbReference type="EC" id="5.3.1.6" evidence="4"/>
<dbReference type="OrthoDB" id="1778624at2"/>
<dbReference type="SUPFAM" id="SSF89623">
    <property type="entry name" value="Ribose/Galactose isomerase RpiB/AlsB"/>
    <property type="match status" value="1"/>
</dbReference>
<dbReference type="NCBIfam" id="NF004051">
    <property type="entry name" value="PRK05571.1"/>
    <property type="match status" value="1"/>
</dbReference>
<dbReference type="GO" id="GO:0004751">
    <property type="term" value="F:ribose-5-phosphate isomerase activity"/>
    <property type="evidence" value="ECO:0007669"/>
    <property type="project" value="UniProtKB-EC"/>
</dbReference>
<dbReference type="InterPro" id="IPR003500">
    <property type="entry name" value="RpiB_LacA_LacB"/>
</dbReference>
<feature type="active site" description="Proton acceptor" evidence="2">
    <location>
        <position position="69"/>
    </location>
</feature>
<dbReference type="RefSeq" id="WP_129720042.1">
    <property type="nucleotide sequence ID" value="NZ_LR214951.1"/>
</dbReference>
<dbReference type="Proteomes" id="UP000289440">
    <property type="component" value="Chromosome"/>
</dbReference>
<feature type="binding site" evidence="3">
    <location>
        <position position="136"/>
    </location>
    <ligand>
        <name>D-ribulose 5-phosphate</name>
        <dbReference type="ChEBI" id="CHEBI:58121"/>
    </ligand>
</feature>
<dbReference type="GO" id="GO:0009052">
    <property type="term" value="P:pentose-phosphate shunt, non-oxidative branch"/>
    <property type="evidence" value="ECO:0007669"/>
    <property type="project" value="TreeGrafter"/>
</dbReference>
<feature type="binding site" evidence="3">
    <location>
        <position position="140"/>
    </location>
    <ligand>
        <name>D-ribulose 5-phosphate</name>
        <dbReference type="ChEBI" id="CHEBI:58121"/>
    </ligand>
</feature>
<feature type="binding site" evidence="3">
    <location>
        <begin position="70"/>
        <end position="74"/>
    </location>
    <ligand>
        <name>D-ribulose 5-phosphate</name>
        <dbReference type="ChEBI" id="CHEBI:58121"/>
    </ligand>
</feature>
<comment type="similarity">
    <text evidence="1">Belongs to the LacAB/RpiB family.</text>
</comment>
<dbReference type="GO" id="GO:0019316">
    <property type="term" value="P:D-allose catabolic process"/>
    <property type="evidence" value="ECO:0007669"/>
    <property type="project" value="TreeGrafter"/>
</dbReference>
<feature type="binding site" evidence="3">
    <location>
        <position position="103"/>
    </location>
    <ligand>
        <name>D-ribulose 5-phosphate</name>
        <dbReference type="ChEBI" id="CHEBI:58121"/>
    </ligand>
</feature>
<keyword evidence="4" id="KW-0413">Isomerase</keyword>
<dbReference type="KEGG" id="mnu:NCTC10166_00648"/>
<dbReference type="PIRSF" id="PIRSF005384">
    <property type="entry name" value="RpiB_LacA_B"/>
    <property type="match status" value="1"/>
</dbReference>
<evidence type="ECO:0000256" key="2">
    <source>
        <dbReference type="PIRSR" id="PIRSR005384-1"/>
    </source>
</evidence>
<feature type="binding site" evidence="3">
    <location>
        <begin position="11"/>
        <end position="12"/>
    </location>
    <ligand>
        <name>D-ribulose 5-phosphate</name>
        <dbReference type="ChEBI" id="CHEBI:58121"/>
    </ligand>
</feature>
<dbReference type="PANTHER" id="PTHR30345">
    <property type="entry name" value="RIBOSE-5-PHOSPHATE ISOMERASE B"/>
    <property type="match status" value="1"/>
</dbReference>
<protein>
    <submittedName>
        <fullName evidence="4">Ribose-5-phosphate isomerase B</fullName>
        <ecNumber evidence="4">5.3.1.6</ecNumber>
    </submittedName>
</protein>
<organism evidence="4 5">
    <name type="scientific">Mesomycoplasma neurolyticum</name>
    <dbReference type="NCBI Taxonomy" id="2120"/>
    <lineage>
        <taxon>Bacteria</taxon>
        <taxon>Bacillati</taxon>
        <taxon>Mycoplasmatota</taxon>
        <taxon>Mycoplasmoidales</taxon>
        <taxon>Metamycoplasmataceae</taxon>
        <taxon>Mesomycoplasma</taxon>
    </lineage>
</organism>
<evidence type="ECO:0000256" key="3">
    <source>
        <dbReference type="PIRSR" id="PIRSR005384-2"/>
    </source>
</evidence>
<dbReference type="Pfam" id="PF02502">
    <property type="entry name" value="LacAB_rpiB"/>
    <property type="match status" value="1"/>
</dbReference>
<dbReference type="Gene3D" id="3.40.1400.10">
    <property type="entry name" value="Sugar-phosphate isomerase, RpiB/LacA/LacB"/>
    <property type="match status" value="1"/>
</dbReference>
<dbReference type="InterPro" id="IPR036569">
    <property type="entry name" value="RpiB_LacA_LacB_sf"/>
</dbReference>
<proteinExistence type="inferred from homology"/>
<dbReference type="NCBIfam" id="TIGR00689">
    <property type="entry name" value="rpiB_lacA_lacB"/>
    <property type="match status" value="1"/>
</dbReference>
<dbReference type="AlphaFoldDB" id="A0A449A618"/>
<dbReference type="EMBL" id="LR214951">
    <property type="protein sequence ID" value="VEU59669.1"/>
    <property type="molecule type" value="Genomic_DNA"/>
</dbReference>
<evidence type="ECO:0000313" key="4">
    <source>
        <dbReference type="EMBL" id="VEU59669.1"/>
    </source>
</evidence>
<accession>A0A449A618</accession>
<reference evidence="4 5" key="1">
    <citation type="submission" date="2019-01" db="EMBL/GenBank/DDBJ databases">
        <authorList>
            <consortium name="Pathogen Informatics"/>
        </authorList>
    </citation>
    <scope>NUCLEOTIDE SEQUENCE [LARGE SCALE GENOMIC DNA]</scope>
    <source>
        <strain evidence="4 5">NCTC10166</strain>
    </source>
</reference>
<evidence type="ECO:0000256" key="1">
    <source>
        <dbReference type="ARBA" id="ARBA00008754"/>
    </source>
</evidence>
<feature type="binding site" evidence="3">
    <location>
        <position position="113"/>
    </location>
    <ligand>
        <name>D-ribulose 5-phosphate</name>
        <dbReference type="ChEBI" id="CHEBI:58121"/>
    </ligand>
</feature>